<dbReference type="GO" id="GO:0006270">
    <property type="term" value="P:DNA replication initiation"/>
    <property type="evidence" value="ECO:0007669"/>
    <property type="project" value="InterPro"/>
</dbReference>
<dbReference type="KEGG" id="spir:CWM47_20665"/>
<evidence type="ECO:0000313" key="4">
    <source>
        <dbReference type="Proteomes" id="UP000232883"/>
    </source>
</evidence>
<reference evidence="3 4" key="1">
    <citation type="submission" date="2017-11" db="EMBL/GenBank/DDBJ databases">
        <title>Taxonomic description and genome sequences of Spirosoma HA7 sp. nov., isolated from pollen microhabitat of Corylus avellana.</title>
        <authorList>
            <person name="Ambika Manirajan B."/>
            <person name="Suarez C."/>
            <person name="Ratering S."/>
            <person name="Geissler-Plaum R."/>
            <person name="Cardinale M."/>
            <person name="Sylvia S."/>
        </authorList>
    </citation>
    <scope>NUCLEOTIDE SEQUENCE [LARGE SCALE GENOMIC DNA]</scope>
    <source>
        <strain evidence="3 4">HA7</strain>
    </source>
</reference>
<feature type="domain" description="Initiator Rep protein WH1" evidence="2">
    <location>
        <begin position="86"/>
        <end position="230"/>
    </location>
</feature>
<evidence type="ECO:0000259" key="2">
    <source>
        <dbReference type="Pfam" id="PF01051"/>
    </source>
</evidence>
<dbReference type="InterPro" id="IPR000525">
    <property type="entry name" value="Initiator_Rep_WH1"/>
</dbReference>
<name>A0A2K8Z2D1_9BACT</name>
<dbReference type="AlphaFoldDB" id="A0A2K8Z2D1"/>
<dbReference type="Pfam" id="PF21205">
    <property type="entry name" value="Rep3_C"/>
    <property type="match status" value="1"/>
</dbReference>
<dbReference type="SUPFAM" id="SSF46785">
    <property type="entry name" value="Winged helix' DNA-binding domain"/>
    <property type="match status" value="1"/>
</dbReference>
<comment type="similarity">
    <text evidence="1">Belongs to the initiator RepB protein family.</text>
</comment>
<accession>A0A2K8Z2D1</accession>
<dbReference type="GO" id="GO:0003887">
    <property type="term" value="F:DNA-directed DNA polymerase activity"/>
    <property type="evidence" value="ECO:0007669"/>
    <property type="project" value="InterPro"/>
</dbReference>
<evidence type="ECO:0000256" key="1">
    <source>
        <dbReference type="ARBA" id="ARBA00038283"/>
    </source>
</evidence>
<evidence type="ECO:0000313" key="3">
    <source>
        <dbReference type="EMBL" id="AUD04027.1"/>
    </source>
</evidence>
<proteinExistence type="inferred from homology"/>
<dbReference type="InterPro" id="IPR036390">
    <property type="entry name" value="WH_DNA-bd_sf"/>
</dbReference>
<dbReference type="InterPro" id="IPR036388">
    <property type="entry name" value="WH-like_DNA-bd_sf"/>
</dbReference>
<dbReference type="RefSeq" id="WP_100990093.1">
    <property type="nucleotide sequence ID" value="NZ_CP025096.1"/>
</dbReference>
<dbReference type="EMBL" id="CP025096">
    <property type="protein sequence ID" value="AUD04027.1"/>
    <property type="molecule type" value="Genomic_DNA"/>
</dbReference>
<dbReference type="Proteomes" id="UP000232883">
    <property type="component" value="Chromosome"/>
</dbReference>
<organism evidence="3 4">
    <name type="scientific">Spirosoma pollinicola</name>
    <dbReference type="NCBI Taxonomy" id="2057025"/>
    <lineage>
        <taxon>Bacteria</taxon>
        <taxon>Pseudomonadati</taxon>
        <taxon>Bacteroidota</taxon>
        <taxon>Cytophagia</taxon>
        <taxon>Cytophagales</taxon>
        <taxon>Cytophagaceae</taxon>
        <taxon>Spirosoma</taxon>
    </lineage>
</organism>
<keyword evidence="4" id="KW-1185">Reference proteome</keyword>
<dbReference type="Gene3D" id="1.10.10.10">
    <property type="entry name" value="Winged helix-like DNA-binding domain superfamily/Winged helix DNA-binding domain"/>
    <property type="match status" value="2"/>
</dbReference>
<protein>
    <recommendedName>
        <fullName evidence="2">Initiator Rep protein WH1 domain-containing protein</fullName>
    </recommendedName>
</protein>
<dbReference type="Pfam" id="PF01051">
    <property type="entry name" value="Rep3_N"/>
    <property type="match status" value="1"/>
</dbReference>
<gene>
    <name evidence="3" type="ORF">CWM47_20665</name>
</gene>
<sequence>MSSKSDITSLPLPLKQILAESQKRPVKQKRSSPPVVVSSAVQLNLFEFFEQGYTPNNTKANYSVELNQAFRQQMFREPMRLLQALPKLNVLERRLYWLVLGALKNYQYLQQATPQSEPLLEQRLSFQFHRSRLRPCKDETATVNISVTDVKKTLGSLSEKRIKWVNPKGDQVSVHIFDTQYLMGEGLMVLELNPKLTEAFLKLGNDFAQFNLQKALLLKKEYSQLMYSYLSRHQWRGKWTIAIEDFRKLMDVPNQNDRKSDYKGSYDRFANIKRRMIEPAIDEIQLLGDMKITYQVQSVNRQVTHIQFTICSTAAKQVNDDDPAAKARLEKLLGVINTMSYADKLTFTAKTLQEYYPKLQPWQKDRILVERKLLDLFLRADAYVEAGYVQQEKHEAYVATSVFGRSANLSTSSTRHTAPL</sequence>
<dbReference type="OrthoDB" id="9122127at2"/>